<feature type="non-terminal residue" evidence="2">
    <location>
        <position position="389"/>
    </location>
</feature>
<dbReference type="AlphaFoldDB" id="A0A6J4TYF6"/>
<feature type="region of interest" description="Disordered" evidence="1">
    <location>
        <begin position="1"/>
        <end position="389"/>
    </location>
</feature>
<name>A0A6J4TYF6_9BACT</name>
<feature type="compositionally biased region" description="Low complexity" evidence="1">
    <location>
        <begin position="267"/>
        <end position="279"/>
    </location>
</feature>
<evidence type="ECO:0000313" key="2">
    <source>
        <dbReference type="EMBL" id="CAA9534232.1"/>
    </source>
</evidence>
<reference evidence="2" key="1">
    <citation type="submission" date="2020-02" db="EMBL/GenBank/DDBJ databases">
        <authorList>
            <person name="Meier V. D."/>
        </authorList>
    </citation>
    <scope>NUCLEOTIDE SEQUENCE</scope>
    <source>
        <strain evidence="2">AVDCRST_MAG73</strain>
    </source>
</reference>
<accession>A0A6J4TYF6</accession>
<feature type="compositionally biased region" description="Basic and acidic residues" evidence="1">
    <location>
        <begin position="225"/>
        <end position="266"/>
    </location>
</feature>
<feature type="non-terminal residue" evidence="2">
    <location>
        <position position="1"/>
    </location>
</feature>
<feature type="compositionally biased region" description="Low complexity" evidence="1">
    <location>
        <begin position="357"/>
        <end position="366"/>
    </location>
</feature>
<feature type="compositionally biased region" description="Basic and acidic residues" evidence="1">
    <location>
        <begin position="103"/>
        <end position="112"/>
    </location>
</feature>
<keyword evidence="2" id="KW-0560">Oxidoreductase</keyword>
<sequence length="389" mass="40746">GRDRRRVGRVQIHGAGAQQRLSPGGAVLRSRSRAADDGALWARRSRGQGGGTAVGVGGVRDRLPPAGGARRHWPRRRGDAGQLAQGGGAGGAGGRQARPLRKAAGEHARRSAGDAGGGAGGRPRRGDDGQLQLPAGAGGAVGAAVDRQRNAGRDPALAGGLPPGLDQRPRVPAGLADEERTGRVRGAGRYRGPHPRSGPLHRRAGGGGGRDDEHLHQGTAAGGGERGRFRPDGGGGDREGAGHRRRRDDVPGPVRQRRDGDVRGDPARAGAAQLQQLRGQRLERQPRLQPGAVERVAGLPRRRPRRDAGIPDDQRHRTGAPLHRGLVAGRAHPRLRAHLRPRDQRSAGRDQGGHLSGPDLRGRLPLPGRPRRGRTQRGQRVLGETGGGV</sequence>
<dbReference type="GO" id="GO:0050112">
    <property type="term" value="F:inositol 2-dehydrogenase (NAD+) activity"/>
    <property type="evidence" value="ECO:0007669"/>
    <property type="project" value="UniProtKB-EC"/>
</dbReference>
<dbReference type="EC" id="1.1.1.18" evidence="2"/>
<proteinExistence type="predicted"/>
<dbReference type="EMBL" id="CADCWE010000077">
    <property type="protein sequence ID" value="CAA9534232.1"/>
    <property type="molecule type" value="Genomic_DNA"/>
</dbReference>
<gene>
    <name evidence="2" type="ORF">AVDCRST_MAG73-1227</name>
</gene>
<feature type="compositionally biased region" description="Basic and acidic residues" evidence="1">
    <location>
        <begin position="340"/>
        <end position="352"/>
    </location>
</feature>
<feature type="compositionally biased region" description="Gly residues" evidence="1">
    <location>
        <begin position="84"/>
        <end position="94"/>
    </location>
</feature>
<feature type="compositionally biased region" description="Gly residues" evidence="1">
    <location>
        <begin position="47"/>
        <end position="58"/>
    </location>
</feature>
<feature type="compositionally biased region" description="Basic and acidic residues" evidence="1">
    <location>
        <begin position="306"/>
        <end position="316"/>
    </location>
</feature>
<feature type="compositionally biased region" description="Basic residues" evidence="1">
    <location>
        <begin position="186"/>
        <end position="204"/>
    </location>
</feature>
<protein>
    <submittedName>
        <fullName evidence="2">Myo-inositol 2-dehydrogenase</fullName>
        <ecNumber evidence="2">1.1.1.18</ecNumber>
    </submittedName>
</protein>
<evidence type="ECO:0000256" key="1">
    <source>
        <dbReference type="SAM" id="MobiDB-lite"/>
    </source>
</evidence>
<organism evidence="2">
    <name type="scientific">uncultured Thermomicrobiales bacterium</name>
    <dbReference type="NCBI Taxonomy" id="1645740"/>
    <lineage>
        <taxon>Bacteria</taxon>
        <taxon>Pseudomonadati</taxon>
        <taxon>Thermomicrobiota</taxon>
        <taxon>Thermomicrobia</taxon>
        <taxon>Thermomicrobiales</taxon>
        <taxon>environmental samples</taxon>
    </lineage>
</organism>